<evidence type="ECO:0000313" key="3">
    <source>
        <dbReference type="EMBL" id="HFM96459.1"/>
    </source>
</evidence>
<dbReference type="GO" id="GO:0016758">
    <property type="term" value="F:hexosyltransferase activity"/>
    <property type="evidence" value="ECO:0007669"/>
    <property type="project" value="TreeGrafter"/>
</dbReference>
<dbReference type="NCBIfam" id="TIGR00696">
    <property type="entry name" value="wecG_tagA_cpsF"/>
    <property type="match status" value="1"/>
</dbReference>
<keyword evidence="1" id="KW-0328">Glycosyltransferase</keyword>
<dbReference type="CDD" id="cd06533">
    <property type="entry name" value="Glyco_transf_WecG_TagA"/>
    <property type="match status" value="1"/>
</dbReference>
<proteinExistence type="predicted"/>
<reference evidence="3" key="1">
    <citation type="journal article" date="2020" name="mSystems">
        <title>Genome- and Community-Level Interaction Insights into Carbon Utilization and Element Cycling Functions of Hydrothermarchaeota in Hydrothermal Sediment.</title>
        <authorList>
            <person name="Zhou Z."/>
            <person name="Liu Y."/>
            <person name="Xu W."/>
            <person name="Pan J."/>
            <person name="Luo Z.H."/>
            <person name="Li M."/>
        </authorList>
    </citation>
    <scope>NUCLEOTIDE SEQUENCE [LARGE SCALE GENOMIC DNA]</scope>
    <source>
        <strain evidence="3">SpSt-418</strain>
    </source>
</reference>
<evidence type="ECO:0000256" key="1">
    <source>
        <dbReference type="ARBA" id="ARBA00022676"/>
    </source>
</evidence>
<evidence type="ECO:0000256" key="2">
    <source>
        <dbReference type="ARBA" id="ARBA00022679"/>
    </source>
</evidence>
<dbReference type="InterPro" id="IPR004629">
    <property type="entry name" value="WecG_TagA_CpsF"/>
</dbReference>
<dbReference type="AlphaFoldDB" id="A0A7C3PCY7"/>
<dbReference type="PANTHER" id="PTHR34136:SF1">
    <property type="entry name" value="UDP-N-ACETYL-D-MANNOSAMINURONIC ACID TRANSFERASE"/>
    <property type="match status" value="1"/>
</dbReference>
<sequence length="286" mass="32593">MFPKRTNFIAQSSFIKSAPYVQEPQRLPAFEGASTGYHSKVQLLNITIDNLTMRELLEKLHTGMVITPNVDHLVKLQSDREFYNVYKQADFCICDSQILMYAARFLGTPFKEKLSGSDFFPAFCRFHRNNPEIKIFLLGGAPGVAETARQKINSRLGREIIIAAHSPSFGFEKDADECARLVEMIQASGATVLAVGVGAPKQEKWIAYHRHLLSNIDIFMAVGATIDFEAGNIRRAPKWVSQIGMEWLFRILKDPKRLWKRYLVDDLPFFSLLLKQKLGVYRSPFE</sequence>
<accession>A0A7C3PCY7</accession>
<gene>
    <name evidence="3" type="ORF">ENR64_01585</name>
</gene>
<dbReference type="PANTHER" id="PTHR34136">
    <property type="match status" value="1"/>
</dbReference>
<comment type="caution">
    <text evidence="3">The sequence shown here is derived from an EMBL/GenBank/DDBJ whole genome shotgun (WGS) entry which is preliminary data.</text>
</comment>
<name>A0A7C3PCY7_9CYAN</name>
<organism evidence="3">
    <name type="scientific">Oscillatoriales cyanobacterium SpSt-418</name>
    <dbReference type="NCBI Taxonomy" id="2282169"/>
    <lineage>
        <taxon>Bacteria</taxon>
        <taxon>Bacillati</taxon>
        <taxon>Cyanobacteriota</taxon>
        <taxon>Cyanophyceae</taxon>
        <taxon>Oscillatoriophycideae</taxon>
        <taxon>Oscillatoriales</taxon>
    </lineage>
</organism>
<keyword evidence="2 3" id="KW-0808">Transferase</keyword>
<dbReference type="EMBL" id="DSRU01000023">
    <property type="protein sequence ID" value="HFM96459.1"/>
    <property type="molecule type" value="Genomic_DNA"/>
</dbReference>
<protein>
    <submittedName>
        <fullName evidence="3">Glycosyltransferase</fullName>
    </submittedName>
</protein>
<dbReference type="Pfam" id="PF03808">
    <property type="entry name" value="Glyco_tran_WecG"/>
    <property type="match status" value="1"/>
</dbReference>